<gene>
    <name evidence="6" type="ORF">C7C46_14005</name>
</gene>
<feature type="domain" description="HTH tetR-type" evidence="5">
    <location>
        <begin position="18"/>
        <end position="78"/>
    </location>
</feature>
<sequence>MERAKRGYSSPLRAEQSLDTRRRVLAAATALLLEHGYLGTTLAAVARAAGVSVQTVYNTVGGKPALLRAVYDTALAGEDEPVPMAARPPFRAMIEADSGPSCLGRYARIARTLHERVLPLVVMVLAQAATGDPDLRAFADTIEAERAAGTAQLARHLDARFGLRPGLDPAAAADQLWALTAPELADRLVNRRQWGWDRFEQWLVTTLTQALLEPDR</sequence>
<protein>
    <submittedName>
        <fullName evidence="6">TetR/AcrR family transcriptional regulator</fullName>
    </submittedName>
</protein>
<dbReference type="RefSeq" id="WP_110669425.1">
    <property type="nucleotide sequence ID" value="NZ_PYBW01000043.1"/>
</dbReference>
<comment type="caution">
    <text evidence="6">The sequence shown here is derived from an EMBL/GenBank/DDBJ whole genome shotgun (WGS) entry which is preliminary data.</text>
</comment>
<keyword evidence="7" id="KW-1185">Reference proteome</keyword>
<evidence type="ECO:0000259" key="5">
    <source>
        <dbReference type="PROSITE" id="PS50977"/>
    </source>
</evidence>
<dbReference type="EMBL" id="PYBW01000043">
    <property type="protein sequence ID" value="PYC79476.1"/>
    <property type="molecule type" value="Genomic_DNA"/>
</dbReference>
<keyword evidence="3" id="KW-0804">Transcription</keyword>
<dbReference type="PROSITE" id="PS50977">
    <property type="entry name" value="HTH_TETR_2"/>
    <property type="match status" value="1"/>
</dbReference>
<feature type="DNA-binding region" description="H-T-H motif" evidence="4">
    <location>
        <begin position="41"/>
        <end position="60"/>
    </location>
</feature>
<dbReference type="PANTHER" id="PTHR30055:SF234">
    <property type="entry name" value="HTH-TYPE TRANSCRIPTIONAL REGULATOR BETI"/>
    <property type="match status" value="1"/>
</dbReference>
<evidence type="ECO:0000256" key="2">
    <source>
        <dbReference type="ARBA" id="ARBA00023125"/>
    </source>
</evidence>
<dbReference type="SUPFAM" id="SSF46689">
    <property type="entry name" value="Homeodomain-like"/>
    <property type="match status" value="1"/>
</dbReference>
<dbReference type="PANTHER" id="PTHR30055">
    <property type="entry name" value="HTH-TYPE TRANSCRIPTIONAL REGULATOR RUTR"/>
    <property type="match status" value="1"/>
</dbReference>
<evidence type="ECO:0000256" key="3">
    <source>
        <dbReference type="ARBA" id="ARBA00023163"/>
    </source>
</evidence>
<evidence type="ECO:0000256" key="4">
    <source>
        <dbReference type="PROSITE-ProRule" id="PRU00335"/>
    </source>
</evidence>
<evidence type="ECO:0000256" key="1">
    <source>
        <dbReference type="ARBA" id="ARBA00023015"/>
    </source>
</evidence>
<dbReference type="OrthoDB" id="4823039at2"/>
<evidence type="ECO:0000313" key="6">
    <source>
        <dbReference type="EMBL" id="PYC79476.1"/>
    </source>
</evidence>
<dbReference type="GO" id="GO:0003700">
    <property type="term" value="F:DNA-binding transcription factor activity"/>
    <property type="evidence" value="ECO:0007669"/>
    <property type="project" value="TreeGrafter"/>
</dbReference>
<keyword evidence="2 4" id="KW-0238">DNA-binding</keyword>
<organism evidence="6 7">
    <name type="scientific">Streptomyces tateyamensis</name>
    <dbReference type="NCBI Taxonomy" id="565073"/>
    <lineage>
        <taxon>Bacteria</taxon>
        <taxon>Bacillati</taxon>
        <taxon>Actinomycetota</taxon>
        <taxon>Actinomycetes</taxon>
        <taxon>Kitasatosporales</taxon>
        <taxon>Streptomycetaceae</taxon>
        <taxon>Streptomyces</taxon>
    </lineage>
</organism>
<dbReference type="InterPro" id="IPR009057">
    <property type="entry name" value="Homeodomain-like_sf"/>
</dbReference>
<keyword evidence="1" id="KW-0805">Transcription regulation</keyword>
<dbReference type="PRINTS" id="PR00455">
    <property type="entry name" value="HTHTETR"/>
</dbReference>
<dbReference type="InterPro" id="IPR001647">
    <property type="entry name" value="HTH_TetR"/>
</dbReference>
<dbReference type="GO" id="GO:0000976">
    <property type="term" value="F:transcription cis-regulatory region binding"/>
    <property type="evidence" value="ECO:0007669"/>
    <property type="project" value="TreeGrafter"/>
</dbReference>
<dbReference type="Proteomes" id="UP000248039">
    <property type="component" value="Unassembled WGS sequence"/>
</dbReference>
<dbReference type="Gene3D" id="1.10.357.10">
    <property type="entry name" value="Tetracycline Repressor, domain 2"/>
    <property type="match status" value="1"/>
</dbReference>
<evidence type="ECO:0000313" key="7">
    <source>
        <dbReference type="Proteomes" id="UP000248039"/>
    </source>
</evidence>
<dbReference type="Pfam" id="PF00440">
    <property type="entry name" value="TetR_N"/>
    <property type="match status" value="1"/>
</dbReference>
<name>A0A2V4NT77_9ACTN</name>
<accession>A0A2V4NT77</accession>
<dbReference type="AlphaFoldDB" id="A0A2V4NT77"/>
<dbReference type="InterPro" id="IPR050109">
    <property type="entry name" value="HTH-type_TetR-like_transc_reg"/>
</dbReference>
<proteinExistence type="predicted"/>
<reference evidence="6 7" key="1">
    <citation type="submission" date="2018-03" db="EMBL/GenBank/DDBJ databases">
        <title>Bioinformatic expansion and discovery of thiopeptide antibiotics.</title>
        <authorList>
            <person name="Schwalen C.J."/>
            <person name="Hudson G.A."/>
            <person name="Mitchell D.A."/>
        </authorList>
    </citation>
    <scope>NUCLEOTIDE SEQUENCE [LARGE SCALE GENOMIC DNA]</scope>
    <source>
        <strain evidence="6 7">ATCC 21389</strain>
    </source>
</reference>